<dbReference type="EMBL" id="LHUR01000042">
    <property type="protein sequence ID" value="KOA18204.1"/>
    <property type="molecule type" value="Genomic_DNA"/>
</dbReference>
<keyword evidence="10 13" id="KW-1133">Transmembrane helix</keyword>
<dbReference type="GO" id="GO:0008237">
    <property type="term" value="F:metallopeptidase activity"/>
    <property type="evidence" value="ECO:0007669"/>
    <property type="project" value="UniProtKB-KW"/>
</dbReference>
<evidence type="ECO:0000256" key="8">
    <source>
        <dbReference type="ARBA" id="ARBA00022801"/>
    </source>
</evidence>
<feature type="transmembrane region" description="Helical" evidence="13">
    <location>
        <begin position="127"/>
        <end position="148"/>
    </location>
</feature>
<evidence type="ECO:0000256" key="13">
    <source>
        <dbReference type="SAM" id="Phobius"/>
    </source>
</evidence>
<dbReference type="AlphaFoldDB" id="A0A0L6Z5G3"/>
<dbReference type="PANTHER" id="PTHR35864">
    <property type="entry name" value="ZINC METALLOPROTEASE MJ0611-RELATED"/>
    <property type="match status" value="1"/>
</dbReference>
<keyword evidence="5" id="KW-0645">Protease</keyword>
<protein>
    <submittedName>
        <fullName evidence="15">Peptidase family M50</fullName>
    </submittedName>
</protein>
<dbReference type="InterPro" id="IPR008915">
    <property type="entry name" value="Peptidase_M50"/>
</dbReference>
<feature type="domain" description="Peptidase M50" evidence="14">
    <location>
        <begin position="16"/>
        <end position="183"/>
    </location>
</feature>
<dbReference type="Proteomes" id="UP000037043">
    <property type="component" value="Unassembled WGS sequence"/>
</dbReference>
<proteinExistence type="inferred from homology"/>
<keyword evidence="16" id="KW-1185">Reference proteome</keyword>
<evidence type="ECO:0000256" key="4">
    <source>
        <dbReference type="ARBA" id="ARBA00022475"/>
    </source>
</evidence>
<keyword evidence="8" id="KW-0378">Hydrolase</keyword>
<comment type="similarity">
    <text evidence="3">Belongs to the peptidase M50B family.</text>
</comment>
<evidence type="ECO:0000256" key="9">
    <source>
        <dbReference type="ARBA" id="ARBA00022833"/>
    </source>
</evidence>
<evidence type="ECO:0000259" key="14">
    <source>
        <dbReference type="Pfam" id="PF02163"/>
    </source>
</evidence>
<evidence type="ECO:0000256" key="7">
    <source>
        <dbReference type="ARBA" id="ARBA00022723"/>
    </source>
</evidence>
<gene>
    <name evidence="15" type="ORF">CLHOM_30820</name>
</gene>
<evidence type="ECO:0000256" key="10">
    <source>
        <dbReference type="ARBA" id="ARBA00022989"/>
    </source>
</evidence>
<dbReference type="STRING" id="36844.SAMN04488501_101399"/>
<keyword evidence="9" id="KW-0862">Zinc</keyword>
<evidence type="ECO:0000313" key="16">
    <source>
        <dbReference type="Proteomes" id="UP000037043"/>
    </source>
</evidence>
<dbReference type="PANTHER" id="PTHR35864:SF1">
    <property type="entry name" value="ZINC METALLOPROTEASE YWHC-RELATED"/>
    <property type="match status" value="1"/>
</dbReference>
<evidence type="ECO:0000256" key="3">
    <source>
        <dbReference type="ARBA" id="ARBA00007931"/>
    </source>
</evidence>
<keyword evidence="4" id="KW-1003">Cell membrane</keyword>
<keyword evidence="11" id="KW-0482">Metalloprotease</keyword>
<organism evidence="15 16">
    <name type="scientific">Clostridium homopropionicum DSM 5847</name>
    <dbReference type="NCBI Taxonomy" id="1121318"/>
    <lineage>
        <taxon>Bacteria</taxon>
        <taxon>Bacillati</taxon>
        <taxon>Bacillota</taxon>
        <taxon>Clostridia</taxon>
        <taxon>Eubacteriales</taxon>
        <taxon>Clostridiaceae</taxon>
        <taxon>Clostridium</taxon>
    </lineage>
</organism>
<feature type="transmembrane region" description="Helical" evidence="13">
    <location>
        <begin position="174"/>
        <end position="191"/>
    </location>
</feature>
<evidence type="ECO:0000256" key="12">
    <source>
        <dbReference type="ARBA" id="ARBA00023136"/>
    </source>
</evidence>
<dbReference type="PATRIC" id="fig|1121318.3.peg.3097"/>
<feature type="transmembrane region" description="Helical" evidence="13">
    <location>
        <begin position="6"/>
        <end position="27"/>
    </location>
</feature>
<name>A0A0L6Z5G3_9CLOT</name>
<accession>A0A0L6Z5G3</accession>
<feature type="transmembrane region" description="Helical" evidence="13">
    <location>
        <begin position="198"/>
        <end position="222"/>
    </location>
</feature>
<evidence type="ECO:0000256" key="11">
    <source>
        <dbReference type="ARBA" id="ARBA00023049"/>
    </source>
</evidence>
<dbReference type="GO" id="GO:0006508">
    <property type="term" value="P:proteolysis"/>
    <property type="evidence" value="ECO:0007669"/>
    <property type="project" value="UniProtKB-KW"/>
</dbReference>
<evidence type="ECO:0000313" key="15">
    <source>
        <dbReference type="EMBL" id="KOA18204.1"/>
    </source>
</evidence>
<dbReference type="InterPro" id="IPR052348">
    <property type="entry name" value="Metallopeptidase_M50B"/>
</dbReference>
<keyword evidence="6 13" id="KW-0812">Transmembrane</keyword>
<feature type="transmembrane region" description="Helical" evidence="13">
    <location>
        <begin position="90"/>
        <end position="115"/>
    </location>
</feature>
<dbReference type="GO" id="GO:0005886">
    <property type="term" value="C:plasma membrane"/>
    <property type="evidence" value="ECO:0007669"/>
    <property type="project" value="UniProtKB-SubCell"/>
</dbReference>
<comment type="subcellular location">
    <subcellularLocation>
        <location evidence="2">Cell membrane</location>
        <topology evidence="2">Multi-pass membrane protein</topology>
    </subcellularLocation>
</comment>
<keyword evidence="12 13" id="KW-0472">Membrane</keyword>
<dbReference type="InterPro" id="IPR044537">
    <property type="entry name" value="Rip2-like"/>
</dbReference>
<comment type="caution">
    <text evidence="15">The sequence shown here is derived from an EMBL/GenBank/DDBJ whole genome shotgun (WGS) entry which is preliminary data.</text>
</comment>
<evidence type="ECO:0000256" key="6">
    <source>
        <dbReference type="ARBA" id="ARBA00022692"/>
    </source>
</evidence>
<reference evidence="16" key="1">
    <citation type="submission" date="2015-08" db="EMBL/GenBank/DDBJ databases">
        <title>Genome sequence of the strict anaerobe Clostridium homopropionicum LuHBu1 (DSM 5847T).</title>
        <authorList>
            <person name="Poehlein A."/>
            <person name="Beck M."/>
            <person name="Schiel-Bengelsdorf B."/>
            <person name="Bengelsdorf F.R."/>
            <person name="Daniel R."/>
            <person name="Duerre P."/>
        </authorList>
    </citation>
    <scope>NUCLEOTIDE SEQUENCE [LARGE SCALE GENOMIC DNA]</scope>
    <source>
        <strain evidence="16">DSM 5847</strain>
    </source>
</reference>
<sequence>MFSAENILNTILLIPGILLAFTFHEYAHALVAYKLGDKTPKFQGRLTFNPIAHIDLLGFIMILFFKFGWAKPVQTNPSAFKNYYKDDLKVSVSGVIGNLIAALLSSVILAVVGIVFRKINAGNLSDVLATIALLSIQINCVLFILNLIPVPGFDGFHILRDLFPKAFYKIEGTLLRYQMVILILFIFPIFGGRSIIDIILGGPVSVLFKLFINISGLILSIFS</sequence>
<comment type="cofactor">
    <cofactor evidence="1">
        <name>Zn(2+)</name>
        <dbReference type="ChEBI" id="CHEBI:29105"/>
    </cofactor>
</comment>
<dbReference type="CDD" id="cd06158">
    <property type="entry name" value="S2P-M50_like_1"/>
    <property type="match status" value="1"/>
</dbReference>
<evidence type="ECO:0000256" key="5">
    <source>
        <dbReference type="ARBA" id="ARBA00022670"/>
    </source>
</evidence>
<dbReference type="GO" id="GO:0046872">
    <property type="term" value="F:metal ion binding"/>
    <property type="evidence" value="ECO:0007669"/>
    <property type="project" value="UniProtKB-KW"/>
</dbReference>
<dbReference type="RefSeq" id="WP_052222555.1">
    <property type="nucleotide sequence ID" value="NZ_LHUR01000042.1"/>
</dbReference>
<evidence type="ECO:0000256" key="1">
    <source>
        <dbReference type="ARBA" id="ARBA00001947"/>
    </source>
</evidence>
<feature type="transmembrane region" description="Helical" evidence="13">
    <location>
        <begin position="48"/>
        <end position="70"/>
    </location>
</feature>
<keyword evidence="7" id="KW-0479">Metal-binding</keyword>
<dbReference type="Pfam" id="PF02163">
    <property type="entry name" value="Peptidase_M50"/>
    <property type="match status" value="1"/>
</dbReference>
<evidence type="ECO:0000256" key="2">
    <source>
        <dbReference type="ARBA" id="ARBA00004651"/>
    </source>
</evidence>